<organism evidence="1 3">
    <name type="scientific">Cymbomonas tetramitiformis</name>
    <dbReference type="NCBI Taxonomy" id="36881"/>
    <lineage>
        <taxon>Eukaryota</taxon>
        <taxon>Viridiplantae</taxon>
        <taxon>Chlorophyta</taxon>
        <taxon>Pyramimonadophyceae</taxon>
        <taxon>Pyramimonadales</taxon>
        <taxon>Pyramimonadaceae</taxon>
        <taxon>Cymbomonas</taxon>
    </lineage>
</organism>
<dbReference type="EMBL" id="LGRX02028159">
    <property type="protein sequence ID" value="KAK3248369.1"/>
    <property type="molecule type" value="Genomic_DNA"/>
</dbReference>
<reference evidence="1" key="2">
    <citation type="submission" date="2023-06" db="EMBL/GenBank/DDBJ databases">
        <title>Long-read-based genome assembly of the green algal bacterivore Cymbomonas tetramitiformis.</title>
        <authorList>
            <person name="Gyaltshen Y."/>
            <person name="Rozenberg A."/>
            <person name="Paasch A."/>
            <person name="Burns J.A."/>
            <person name="Warring S."/>
            <person name="Larson R."/>
            <person name="Maurer-Alcala X."/>
            <person name="Dacks J."/>
            <person name="Kim E."/>
        </authorList>
    </citation>
    <scope>NUCLEOTIDE SEQUENCE</scope>
    <source>
        <strain evidence="1">PLY_AMNH</strain>
    </source>
</reference>
<dbReference type="Proteomes" id="UP001190700">
    <property type="component" value="Unassembled WGS sequence"/>
</dbReference>
<sequence length="115" mass="13060">MPRHSLFNEYDCDSEMQMSLSLSLSLSLFVCPSDHFPFVIRVRTVCTVGSGTEKRKFQHDRASQTDRWLTNCGIECPQVCHVMPRGVKKENLPQKGQQASTPRAVVIPRYGTQCE</sequence>
<evidence type="ECO:0000313" key="1">
    <source>
        <dbReference type="EMBL" id="KAK3248369.1"/>
    </source>
</evidence>
<keyword evidence="3" id="KW-1185">Reference proteome</keyword>
<comment type="caution">
    <text evidence="1">The sequence shown here is derived from an EMBL/GenBank/DDBJ whole genome shotgun (WGS) entry which is preliminary data.</text>
</comment>
<accession>A0AAE0C5R5</accession>
<gene>
    <name evidence="2" type="ORF">CYMTET_42161</name>
    <name evidence="1" type="ORF">CYMTET_42162</name>
</gene>
<proteinExistence type="predicted"/>
<dbReference type="AlphaFoldDB" id="A0AAE0C5R5"/>
<name>A0AAE0C5R5_9CHLO</name>
<evidence type="ECO:0000313" key="2">
    <source>
        <dbReference type="EMBL" id="KAK3248371.1"/>
    </source>
</evidence>
<dbReference type="EMBL" id="LGRX02028158">
    <property type="protein sequence ID" value="KAK3248371.1"/>
    <property type="molecule type" value="Genomic_DNA"/>
</dbReference>
<protein>
    <submittedName>
        <fullName evidence="1">Uncharacterized protein</fullName>
    </submittedName>
</protein>
<reference evidence="1 3" key="1">
    <citation type="journal article" date="2015" name="Genome Biol. Evol.">
        <title>Comparative Genomics of a Bacterivorous Green Alga Reveals Evolutionary Causalities and Consequences of Phago-Mixotrophic Mode of Nutrition.</title>
        <authorList>
            <person name="Burns J.A."/>
            <person name="Paasch A."/>
            <person name="Narechania A."/>
            <person name="Kim E."/>
        </authorList>
    </citation>
    <scope>NUCLEOTIDE SEQUENCE [LARGE SCALE GENOMIC DNA]</scope>
    <source>
        <strain evidence="1">PLY_AMNH</strain>
    </source>
</reference>
<evidence type="ECO:0000313" key="3">
    <source>
        <dbReference type="Proteomes" id="UP001190700"/>
    </source>
</evidence>